<gene>
    <name evidence="2" type="ORF">LTR09_002679</name>
</gene>
<proteinExistence type="predicted"/>
<protein>
    <recommendedName>
        <fullName evidence="4">PPPDE domain-containing protein</fullName>
    </recommendedName>
</protein>
<dbReference type="EMBL" id="JAWDJX010000006">
    <property type="protein sequence ID" value="KAK3056173.1"/>
    <property type="molecule type" value="Genomic_DNA"/>
</dbReference>
<keyword evidence="3" id="KW-1185">Reference proteome</keyword>
<evidence type="ECO:0000313" key="2">
    <source>
        <dbReference type="EMBL" id="KAK3056173.1"/>
    </source>
</evidence>
<evidence type="ECO:0000256" key="1">
    <source>
        <dbReference type="SAM" id="MobiDB-lite"/>
    </source>
</evidence>
<comment type="caution">
    <text evidence="2">The sequence shown here is derived from an EMBL/GenBank/DDBJ whole genome shotgun (WGS) entry which is preliminary data.</text>
</comment>
<accession>A0AAJ0GEU1</accession>
<feature type="region of interest" description="Disordered" evidence="1">
    <location>
        <begin position="1"/>
        <end position="25"/>
    </location>
</feature>
<evidence type="ECO:0008006" key="4">
    <source>
        <dbReference type="Google" id="ProtNLM"/>
    </source>
</evidence>
<name>A0AAJ0GEU1_9PEZI</name>
<reference evidence="2" key="1">
    <citation type="submission" date="2023-04" db="EMBL/GenBank/DDBJ databases">
        <title>Black Yeasts Isolated from many extreme environments.</title>
        <authorList>
            <person name="Coleine C."/>
            <person name="Stajich J.E."/>
            <person name="Selbmann L."/>
        </authorList>
    </citation>
    <scope>NUCLEOTIDE SEQUENCE</scope>
    <source>
        <strain evidence="2">CCFEE 5312</strain>
    </source>
</reference>
<dbReference type="Proteomes" id="UP001271007">
    <property type="component" value="Unassembled WGS sequence"/>
</dbReference>
<organism evidence="2 3">
    <name type="scientific">Extremus antarcticus</name>
    <dbReference type="NCBI Taxonomy" id="702011"/>
    <lineage>
        <taxon>Eukaryota</taxon>
        <taxon>Fungi</taxon>
        <taxon>Dikarya</taxon>
        <taxon>Ascomycota</taxon>
        <taxon>Pezizomycotina</taxon>
        <taxon>Dothideomycetes</taxon>
        <taxon>Dothideomycetidae</taxon>
        <taxon>Mycosphaerellales</taxon>
        <taxon>Extremaceae</taxon>
        <taxon>Extremus</taxon>
    </lineage>
</organism>
<sequence length="261" mass="29531">MAPEKGKKIETKDDPDTKEKKSISGKITSFVKTGLNKTKREAVEAQRDLKHSLGLGHKPNQIPPGKADINGEPRDIELGWHPVAGATGKWFAEKTIIGRGIKEKVGKYPDPTQHWAVAIGGFVHQLWMFKPEEWTTFFVGQTRFNDQALRKASQMTIHEMRDKRPGYNLISNNCQNFAVNLLDKIQLGAHREFATSLAVYQKATGDGEVLDLWEKHPEEQVEHEHLVADENAQPKPKRQGTLMMAQQVMNENTTELDDHHN</sequence>
<dbReference type="AlphaFoldDB" id="A0AAJ0GEU1"/>
<evidence type="ECO:0000313" key="3">
    <source>
        <dbReference type="Proteomes" id="UP001271007"/>
    </source>
</evidence>
<feature type="compositionally biased region" description="Basic and acidic residues" evidence="1">
    <location>
        <begin position="1"/>
        <end position="22"/>
    </location>
</feature>